<evidence type="ECO:0000259" key="1">
    <source>
        <dbReference type="Pfam" id="PF19834"/>
    </source>
</evidence>
<dbReference type="Proteomes" id="UP000253507">
    <property type="component" value="Unassembled WGS sequence"/>
</dbReference>
<accession>A0A367ERH8</accession>
<proteinExistence type="predicted"/>
<name>A0A367ERH8_9ACTN</name>
<dbReference type="RefSeq" id="WP_114015215.1">
    <property type="nucleotide sequence ID" value="NZ_QOIM01000028.1"/>
</dbReference>
<dbReference type="Pfam" id="PF19834">
    <property type="entry name" value="DUF6314"/>
    <property type="match status" value="1"/>
</dbReference>
<sequence>MDDAPHPAAEVLSYLAGEWTVRRELRDERNGHSGWFTGRARFEPGTDSGWLHVEEGTLEWGGARREAGRTLRLVPGADGSAEVTFTDGRHFHSLDLSSGHCTVSHQCGADLYEGDYTVVSPDEWRLRWAVHGPAKEQLLASVYRRSPAQGPPVS</sequence>
<protein>
    <recommendedName>
        <fullName evidence="1">DUF6314 domain-containing protein</fullName>
    </recommendedName>
</protein>
<dbReference type="OrthoDB" id="3296280at2"/>
<reference evidence="2 3" key="1">
    <citation type="submission" date="2018-06" db="EMBL/GenBank/DDBJ databases">
        <title>Streptomyces reniochalinae sp. nov. and Streptomyces diacarnus sp. nov. from marine sponges.</title>
        <authorList>
            <person name="Li L."/>
        </authorList>
    </citation>
    <scope>NUCLEOTIDE SEQUENCE [LARGE SCALE GENOMIC DNA]</scope>
    <source>
        <strain evidence="2 3">LHW50302</strain>
    </source>
</reference>
<dbReference type="AlphaFoldDB" id="A0A367ERH8"/>
<organism evidence="2 3">
    <name type="scientific">Streptomyces reniochalinae</name>
    <dbReference type="NCBI Taxonomy" id="2250578"/>
    <lineage>
        <taxon>Bacteria</taxon>
        <taxon>Bacillati</taxon>
        <taxon>Actinomycetota</taxon>
        <taxon>Actinomycetes</taxon>
        <taxon>Kitasatosporales</taxon>
        <taxon>Streptomycetaceae</taxon>
        <taxon>Streptomyces</taxon>
    </lineage>
</organism>
<evidence type="ECO:0000313" key="3">
    <source>
        <dbReference type="Proteomes" id="UP000253507"/>
    </source>
</evidence>
<gene>
    <name evidence="2" type="ORF">DQ392_10200</name>
</gene>
<keyword evidence="3" id="KW-1185">Reference proteome</keyword>
<comment type="caution">
    <text evidence="2">The sequence shown here is derived from an EMBL/GenBank/DDBJ whole genome shotgun (WGS) entry which is preliminary data.</text>
</comment>
<evidence type="ECO:0000313" key="2">
    <source>
        <dbReference type="EMBL" id="RCG20339.1"/>
    </source>
</evidence>
<dbReference type="InterPro" id="IPR045632">
    <property type="entry name" value="DUF6314"/>
</dbReference>
<dbReference type="EMBL" id="QOIM01000028">
    <property type="protein sequence ID" value="RCG20339.1"/>
    <property type="molecule type" value="Genomic_DNA"/>
</dbReference>
<feature type="domain" description="DUF6314" evidence="1">
    <location>
        <begin position="15"/>
        <end position="145"/>
    </location>
</feature>